<protein>
    <recommendedName>
        <fullName evidence="1">DUF218 domain-containing protein</fullName>
    </recommendedName>
</protein>
<keyword evidence="3" id="KW-1185">Reference proteome</keyword>
<dbReference type="Proteomes" id="UP000070080">
    <property type="component" value="Unassembled WGS sequence"/>
</dbReference>
<comment type="caution">
    <text evidence="2">The sequence shown here is derived from an EMBL/GenBank/DDBJ whole genome shotgun (WGS) entry which is preliminary data.</text>
</comment>
<dbReference type="STRING" id="1497955.HMPREF1872_00161"/>
<name>A0A133YH17_9FIRM</name>
<dbReference type="CDD" id="cd06259">
    <property type="entry name" value="YdcF-like"/>
    <property type="match status" value="1"/>
</dbReference>
<dbReference type="PANTHER" id="PTHR30336:SF20">
    <property type="entry name" value="DUF218 DOMAIN-CONTAINING PROTEIN"/>
    <property type="match status" value="1"/>
</dbReference>
<dbReference type="Pfam" id="PF02698">
    <property type="entry name" value="DUF218"/>
    <property type="match status" value="1"/>
</dbReference>
<evidence type="ECO:0000313" key="3">
    <source>
        <dbReference type="Proteomes" id="UP000070080"/>
    </source>
</evidence>
<dbReference type="InterPro" id="IPR051599">
    <property type="entry name" value="Cell_Envelope_Assoc"/>
</dbReference>
<dbReference type="OrthoDB" id="9782395at2"/>
<dbReference type="PANTHER" id="PTHR30336">
    <property type="entry name" value="INNER MEMBRANE PROTEIN, PROBABLE PERMEASE"/>
    <property type="match status" value="1"/>
</dbReference>
<dbReference type="AlphaFoldDB" id="A0A133YH17"/>
<dbReference type="Gene3D" id="3.40.50.620">
    <property type="entry name" value="HUPs"/>
    <property type="match status" value="1"/>
</dbReference>
<sequence>MLGRIRKYNCHLKRVISRLLALFVCLTFLVSLLCLAAFSLVHKLSKPYIEPDLQSLSGLNVDKIMVLGARVYPDGTVSPLLKQRLDAAYQAYIYLTQAKQQTNSLKCIACVETNSSNSQVEDKPELKIIVSGSHAKNYDEAKAMANYLHKLGVNEQKIILDKEGINTLKSCQNYQTNYANETLLIVTSEYHLPRACFLARKLELRAYGFPADSYNFSWPTQVYNFVREALSRVKAVINIYIDLNFAN</sequence>
<dbReference type="EMBL" id="LSCV01000002">
    <property type="protein sequence ID" value="KXB42485.1"/>
    <property type="molecule type" value="Genomic_DNA"/>
</dbReference>
<accession>A0A133YH17</accession>
<evidence type="ECO:0000313" key="2">
    <source>
        <dbReference type="EMBL" id="KXB42485.1"/>
    </source>
</evidence>
<gene>
    <name evidence="2" type="ORF">HMPREF1872_00161</name>
</gene>
<dbReference type="GO" id="GO:0005886">
    <property type="term" value="C:plasma membrane"/>
    <property type="evidence" value="ECO:0007669"/>
    <property type="project" value="TreeGrafter"/>
</dbReference>
<proteinExistence type="predicted"/>
<dbReference type="RefSeq" id="WP_066712502.1">
    <property type="nucleotide sequence ID" value="NZ_CP118869.1"/>
</dbReference>
<evidence type="ECO:0000259" key="1">
    <source>
        <dbReference type="Pfam" id="PF02698"/>
    </source>
</evidence>
<feature type="domain" description="DUF218" evidence="1">
    <location>
        <begin position="63"/>
        <end position="217"/>
    </location>
</feature>
<reference evidence="3" key="1">
    <citation type="submission" date="2016-01" db="EMBL/GenBank/DDBJ databases">
        <authorList>
            <person name="Mitreva M."/>
            <person name="Pepin K.H."/>
            <person name="Mihindukulasuriya K.A."/>
            <person name="Fulton R."/>
            <person name="Fronick C."/>
            <person name="O'Laughlin M."/>
            <person name="Miner T."/>
            <person name="Herter B."/>
            <person name="Rosa B.A."/>
            <person name="Cordes M."/>
            <person name="Tomlinson C."/>
            <person name="Wollam A."/>
            <person name="Palsikar V.B."/>
            <person name="Mardis E.R."/>
            <person name="Wilson R.K."/>
        </authorList>
    </citation>
    <scope>NUCLEOTIDE SEQUENCE [LARGE SCALE GENOMIC DNA]</scope>
    <source>
        <strain evidence="3">KA00274</strain>
    </source>
</reference>
<dbReference type="InterPro" id="IPR014729">
    <property type="entry name" value="Rossmann-like_a/b/a_fold"/>
</dbReference>
<dbReference type="InterPro" id="IPR003848">
    <property type="entry name" value="DUF218"/>
</dbReference>
<organism evidence="2 3">
    <name type="scientific">Amygdalobacter nucleatus</name>
    <dbReference type="NCBI Taxonomy" id="3029274"/>
    <lineage>
        <taxon>Bacteria</taxon>
        <taxon>Bacillati</taxon>
        <taxon>Bacillota</taxon>
        <taxon>Clostridia</taxon>
        <taxon>Eubacteriales</taxon>
        <taxon>Oscillospiraceae</taxon>
        <taxon>Amygdalobacter</taxon>
    </lineage>
</organism>